<keyword evidence="5" id="KW-0539">Nucleus</keyword>
<dbReference type="CDD" id="cd10017">
    <property type="entry name" value="B3_DNA"/>
    <property type="match status" value="4"/>
</dbReference>
<evidence type="ECO:0000256" key="1">
    <source>
        <dbReference type="ARBA" id="ARBA00004123"/>
    </source>
</evidence>
<dbReference type="InterPro" id="IPR044837">
    <property type="entry name" value="REM16-like"/>
</dbReference>
<feature type="domain" description="TF-B3" evidence="6">
    <location>
        <begin position="435"/>
        <end position="516"/>
    </location>
</feature>
<keyword evidence="8" id="KW-1185">Reference proteome</keyword>
<feature type="domain" description="TF-B3" evidence="6">
    <location>
        <begin position="332"/>
        <end position="431"/>
    </location>
</feature>
<evidence type="ECO:0000313" key="8">
    <source>
        <dbReference type="Proteomes" id="UP000316621"/>
    </source>
</evidence>
<feature type="domain" description="TF-B3" evidence="6">
    <location>
        <begin position="192"/>
        <end position="273"/>
    </location>
</feature>
<evidence type="ECO:0000313" key="7">
    <source>
        <dbReference type="EMBL" id="RZC45287.1"/>
    </source>
</evidence>
<dbReference type="Gramene" id="RZC45287">
    <property type="protein sequence ID" value="RZC45287"/>
    <property type="gene ID" value="C5167_038237"/>
</dbReference>
<keyword evidence="3" id="KW-0238">DNA-binding</keyword>
<accession>A0A4Y7I8L8</accession>
<dbReference type="EMBL" id="CM010715">
    <property type="protein sequence ID" value="RZC45287.1"/>
    <property type="molecule type" value="Genomic_DNA"/>
</dbReference>
<feature type="domain" description="TF-B3" evidence="6">
    <location>
        <begin position="21"/>
        <end position="114"/>
    </location>
</feature>
<dbReference type="InterPro" id="IPR003340">
    <property type="entry name" value="B3_DNA-bd"/>
</dbReference>
<dbReference type="Gene3D" id="2.40.330.10">
    <property type="entry name" value="DNA-binding pseudobarrel domain"/>
    <property type="match status" value="4"/>
</dbReference>
<dbReference type="Proteomes" id="UP000316621">
    <property type="component" value="Chromosome 1"/>
</dbReference>
<evidence type="ECO:0000256" key="4">
    <source>
        <dbReference type="ARBA" id="ARBA00023163"/>
    </source>
</evidence>
<gene>
    <name evidence="7" type="ORF">C5167_038237</name>
</gene>
<dbReference type="Pfam" id="PF02362">
    <property type="entry name" value="B3"/>
    <property type="match status" value="4"/>
</dbReference>
<evidence type="ECO:0000259" key="6">
    <source>
        <dbReference type="PROSITE" id="PS50863"/>
    </source>
</evidence>
<evidence type="ECO:0000256" key="5">
    <source>
        <dbReference type="ARBA" id="ARBA00023242"/>
    </source>
</evidence>
<dbReference type="STRING" id="3469.A0A4Y7I8L8"/>
<proteinExistence type="predicted"/>
<protein>
    <recommendedName>
        <fullName evidence="6">TF-B3 domain-containing protein</fullName>
    </recommendedName>
</protein>
<dbReference type="SUPFAM" id="SSF101936">
    <property type="entry name" value="DNA-binding pseudobarrel domain"/>
    <property type="match status" value="4"/>
</dbReference>
<reference evidence="7 8" key="1">
    <citation type="journal article" date="2018" name="Science">
        <title>The opium poppy genome and morphinan production.</title>
        <authorList>
            <person name="Guo L."/>
            <person name="Winzer T."/>
            <person name="Yang X."/>
            <person name="Li Y."/>
            <person name="Ning Z."/>
            <person name="He Z."/>
            <person name="Teodor R."/>
            <person name="Lu Y."/>
            <person name="Bowser T.A."/>
            <person name="Graham I.A."/>
            <person name="Ye K."/>
        </authorList>
    </citation>
    <scope>NUCLEOTIDE SEQUENCE [LARGE SCALE GENOMIC DNA]</scope>
    <source>
        <strain evidence="8">cv. HN1</strain>
        <tissue evidence="7">Leaves</tissue>
    </source>
</reference>
<dbReference type="GO" id="GO:0003677">
    <property type="term" value="F:DNA binding"/>
    <property type="evidence" value="ECO:0007669"/>
    <property type="project" value="UniProtKB-KW"/>
</dbReference>
<evidence type="ECO:0000256" key="2">
    <source>
        <dbReference type="ARBA" id="ARBA00023015"/>
    </source>
</evidence>
<comment type="subcellular location">
    <subcellularLocation>
        <location evidence="1">Nucleus</location>
    </subcellularLocation>
</comment>
<sequence>MRRRLRSITTTSTTAISSSNKASFVMVLMGDFDEKLQVPTDFLKHFNGKLPGKSTVRGPNGRTRTIKMKRDGDDLYFFKGWPEFVDEHSLEFGDFLIFEYKGSSKFKVKIYGQTGIEKDLRAYSAEPSLEVKEHGTDEEAAYEGGYHVQRKSAMEVERIGRSRARKPALPINTNHPYFISTWPKSTTCYPRIPRDFARKYGLNTETGIVLRDHDGRSWPVKFSHNKDGRISMTKGWRQISAGNKLARGAKCLFQLISQTKGNQIMNVRVLGGAEIDKRDWALQSNRKRIHHLGSKLEVGSFKRGITMDCVTASAKERAIKEANGFQSKYPVCKIIMHPTYVGKWGAVNIPAQFAKTYLGDRNQMAILRISDGRVWHVGYRTSSSSSSYMAIISKGWNKFKVDNQLKEGDVCLFELVDRDNLEMHVTICQVTPNHVPSKFAKQFLKRQSQTATLRTPDRNFWDVECVVYNGSAKYEATFRKGWKEFRLHNDFKEGDICVFELVDRDNLGMDVAFSRV</sequence>
<dbReference type="InterPro" id="IPR015300">
    <property type="entry name" value="DNA-bd_pseudobarrel_sf"/>
</dbReference>
<dbReference type="PANTHER" id="PTHR31391">
    <property type="entry name" value="B3 DOMAIN-CONTAINING PROTEIN OS11G0197600-RELATED"/>
    <property type="match status" value="1"/>
</dbReference>
<dbReference type="PANTHER" id="PTHR31391:SF106">
    <property type="entry name" value="B3 DOMAIN-CONTAINING PROTEIN OS01G0723500"/>
    <property type="match status" value="1"/>
</dbReference>
<evidence type="ECO:0000256" key="3">
    <source>
        <dbReference type="ARBA" id="ARBA00023125"/>
    </source>
</evidence>
<dbReference type="AlphaFoldDB" id="A0A4Y7I8L8"/>
<dbReference type="OMA" id="EDANCCL"/>
<keyword evidence="2" id="KW-0805">Transcription regulation</keyword>
<dbReference type="PROSITE" id="PS50863">
    <property type="entry name" value="B3"/>
    <property type="match status" value="4"/>
</dbReference>
<keyword evidence="4" id="KW-0804">Transcription</keyword>
<dbReference type="SMART" id="SM01019">
    <property type="entry name" value="B3"/>
    <property type="match status" value="4"/>
</dbReference>
<organism evidence="7 8">
    <name type="scientific">Papaver somniferum</name>
    <name type="common">Opium poppy</name>
    <dbReference type="NCBI Taxonomy" id="3469"/>
    <lineage>
        <taxon>Eukaryota</taxon>
        <taxon>Viridiplantae</taxon>
        <taxon>Streptophyta</taxon>
        <taxon>Embryophyta</taxon>
        <taxon>Tracheophyta</taxon>
        <taxon>Spermatophyta</taxon>
        <taxon>Magnoliopsida</taxon>
        <taxon>Ranunculales</taxon>
        <taxon>Papaveraceae</taxon>
        <taxon>Papaveroideae</taxon>
        <taxon>Papaver</taxon>
    </lineage>
</organism>
<dbReference type="GO" id="GO:0005634">
    <property type="term" value="C:nucleus"/>
    <property type="evidence" value="ECO:0007669"/>
    <property type="project" value="UniProtKB-SubCell"/>
</dbReference>
<name>A0A4Y7I8L8_PAPSO</name>